<evidence type="ECO:0000256" key="1">
    <source>
        <dbReference type="SAM" id="MobiDB-lite"/>
    </source>
</evidence>
<dbReference type="InterPro" id="IPR009351">
    <property type="entry name" value="AlkZ-like"/>
</dbReference>
<keyword evidence="2" id="KW-0238">DNA-binding</keyword>
<sequence length="410" mass="44920">MVTRPSASKPSGRGSRSPSTRPTASAAPTPSGSAADGGPLTLAELSRATLARQLLLDRVPLTVEEALPRLGALQAQRPDSPFFALWTRLSSFAADDLQTLLESYQVVRATLQRRTLHVVTAADYFDYAVFTEWSGRRDWRDLEAHVDVDAVIEATLEFSDGEPRLLTDYVTLAEERWPHALHLLAGGHNYRHLRTHALLLLTPDCSRFAGRGPVAYVSARSRLGAEGWPTGEETLPRLVLRYLRAFGPASAEDAMSWLRESRVTKVRAALASLGDAVATFTDESGRTLYDVVDGPRPDGETPVPVRYLPPFDSLLLAHTAKFRTRVLPEGYRDRIINKGNGMMAPTFLVDGLVAGSWSVVTKKSEATLIVQPFAKMTRADRKALLTEGETLVRFAAPDAKSHQVVVEDPA</sequence>
<comment type="caution">
    <text evidence="2">The sequence shown here is derived from an EMBL/GenBank/DDBJ whole genome shotgun (WGS) entry which is preliminary data.</text>
</comment>
<dbReference type="PANTHER" id="PTHR38479">
    <property type="entry name" value="LMO0824 PROTEIN"/>
    <property type="match status" value="1"/>
</dbReference>
<keyword evidence="3" id="KW-1185">Reference proteome</keyword>
<protein>
    <submittedName>
        <fullName evidence="2">Winged helix DNA-binding domain-containing protein</fullName>
    </submittedName>
</protein>
<gene>
    <name evidence="2" type="ORF">ACFOUW_10960</name>
</gene>
<dbReference type="Pfam" id="PF06224">
    <property type="entry name" value="AlkZ-like"/>
    <property type="match status" value="1"/>
</dbReference>
<dbReference type="Proteomes" id="UP001595699">
    <property type="component" value="Unassembled WGS sequence"/>
</dbReference>
<dbReference type="PANTHER" id="PTHR38479:SF2">
    <property type="entry name" value="WINGED HELIX DNA-BINDING DOMAIN-CONTAINING PROTEIN"/>
    <property type="match status" value="1"/>
</dbReference>
<reference evidence="3" key="1">
    <citation type="journal article" date="2019" name="Int. J. Syst. Evol. Microbiol.">
        <title>The Global Catalogue of Microorganisms (GCM) 10K type strain sequencing project: providing services to taxonomists for standard genome sequencing and annotation.</title>
        <authorList>
            <consortium name="The Broad Institute Genomics Platform"/>
            <consortium name="The Broad Institute Genome Sequencing Center for Infectious Disease"/>
            <person name="Wu L."/>
            <person name="Ma J."/>
        </authorList>
    </citation>
    <scope>NUCLEOTIDE SEQUENCE [LARGE SCALE GENOMIC DNA]</scope>
    <source>
        <strain evidence="3">CGMCC 4.7241</strain>
    </source>
</reference>
<accession>A0ABV7Y927</accession>
<proteinExistence type="predicted"/>
<evidence type="ECO:0000313" key="2">
    <source>
        <dbReference type="EMBL" id="MFC3761362.1"/>
    </source>
</evidence>
<feature type="region of interest" description="Disordered" evidence="1">
    <location>
        <begin position="1"/>
        <end position="39"/>
    </location>
</feature>
<name>A0ABV7Y927_9ACTN</name>
<dbReference type="GO" id="GO:0003677">
    <property type="term" value="F:DNA binding"/>
    <property type="evidence" value="ECO:0007669"/>
    <property type="project" value="UniProtKB-KW"/>
</dbReference>
<evidence type="ECO:0000313" key="3">
    <source>
        <dbReference type="Proteomes" id="UP001595699"/>
    </source>
</evidence>
<dbReference type="RefSeq" id="WP_205118430.1">
    <property type="nucleotide sequence ID" value="NZ_JAFBCM010000001.1"/>
</dbReference>
<dbReference type="EMBL" id="JBHRZH010000008">
    <property type="protein sequence ID" value="MFC3761362.1"/>
    <property type="molecule type" value="Genomic_DNA"/>
</dbReference>
<organism evidence="2 3">
    <name type="scientific">Tenggerimyces flavus</name>
    <dbReference type="NCBI Taxonomy" id="1708749"/>
    <lineage>
        <taxon>Bacteria</taxon>
        <taxon>Bacillati</taxon>
        <taxon>Actinomycetota</taxon>
        <taxon>Actinomycetes</taxon>
        <taxon>Propionibacteriales</taxon>
        <taxon>Nocardioidaceae</taxon>
        <taxon>Tenggerimyces</taxon>
    </lineage>
</organism>
<feature type="compositionally biased region" description="Low complexity" evidence="1">
    <location>
        <begin position="1"/>
        <end position="34"/>
    </location>
</feature>